<evidence type="ECO:0008006" key="3">
    <source>
        <dbReference type="Google" id="ProtNLM"/>
    </source>
</evidence>
<evidence type="ECO:0000313" key="1">
    <source>
        <dbReference type="EMBL" id="ABS13870.1"/>
    </source>
</evidence>
<keyword evidence="2" id="KW-1185">Reference proteome</keyword>
<dbReference type="RefSeq" id="WP_012091293.1">
    <property type="nucleotide sequence ID" value="NC_009667.1"/>
</dbReference>
<dbReference type="HOGENOM" id="CLU_1711382_0_0_5"/>
<dbReference type="STRING" id="439375.Oant_1151"/>
<organism evidence="1 2">
    <name type="scientific">Brucella anthropi (strain ATCC 49188 / DSM 6882 / CCUG 24695 / JCM 21032 / LMG 3331 / NBRC 15819 / NCTC 12168 / Alc 37)</name>
    <name type="common">Ochrobactrum anthropi</name>
    <dbReference type="NCBI Taxonomy" id="439375"/>
    <lineage>
        <taxon>Bacteria</taxon>
        <taxon>Pseudomonadati</taxon>
        <taxon>Pseudomonadota</taxon>
        <taxon>Alphaproteobacteria</taxon>
        <taxon>Hyphomicrobiales</taxon>
        <taxon>Brucellaceae</taxon>
        <taxon>Brucella/Ochrobactrum group</taxon>
        <taxon>Brucella</taxon>
    </lineage>
</organism>
<sequence length="153" mass="17321">MDQVSVNSSEKTKTGLARKKVEELLDFLVSVQTPDDLARELERGVKFHWEGLRRKVRCGTDALHVNNPDLFSLIEKEKERIGNILASGETKNKRRAGRGDKISTKATVELRGAKRSIKKKDQELNEAHLTNIMLLEKIARLERELSQRVGSSS</sequence>
<accession>A6WY16</accession>
<proteinExistence type="predicted"/>
<evidence type="ECO:0000313" key="2">
    <source>
        <dbReference type="Proteomes" id="UP000002301"/>
    </source>
</evidence>
<protein>
    <recommendedName>
        <fullName evidence="3">Transposase</fullName>
    </recommendedName>
</protein>
<name>A6WY16_BRUA4</name>
<dbReference type="KEGG" id="oan:Oant_1151"/>
<reference evidence="1 2" key="1">
    <citation type="journal article" date="2011" name="J. Bacteriol.">
        <title>Genome of Ochrobactrum anthropi ATCC 49188 T, a versatile opportunistic pathogen and symbiont of several eukaryotic hosts.</title>
        <authorList>
            <person name="Chain P.S."/>
            <person name="Lang D.M."/>
            <person name="Comerci D.J."/>
            <person name="Malfatti S.A."/>
            <person name="Vergez L.M."/>
            <person name="Shin M."/>
            <person name="Ugalde R.A."/>
            <person name="Garcia E."/>
            <person name="Tolmasky M.E."/>
        </authorList>
    </citation>
    <scope>NUCLEOTIDE SEQUENCE [LARGE SCALE GENOMIC DNA]</scope>
    <source>
        <strain evidence="2">ATCC 49188 / DSM 6882 / CCUG 24695 / JCM 21032 / LMG 3331 / NBRC 15819 / NCTC 12168 / Alc 37</strain>
    </source>
</reference>
<dbReference type="AlphaFoldDB" id="A6WY16"/>
<gene>
    <name evidence="1" type="ordered locus">Oant_1151</name>
</gene>
<dbReference type="Proteomes" id="UP000002301">
    <property type="component" value="Chromosome 1"/>
</dbReference>
<dbReference type="EMBL" id="CP000758">
    <property type="protein sequence ID" value="ABS13870.1"/>
    <property type="molecule type" value="Genomic_DNA"/>
</dbReference>